<dbReference type="InterPro" id="IPR005708">
    <property type="entry name" value="Homogentis_dOase"/>
</dbReference>
<dbReference type="GO" id="GO:0005737">
    <property type="term" value="C:cytoplasm"/>
    <property type="evidence" value="ECO:0007669"/>
    <property type="project" value="TreeGrafter"/>
</dbReference>
<comment type="pathway">
    <text evidence="2">Amino-acid degradation; L-phenylalanine degradation; acetoacetate and fumarate from L-phenylalanine: step 4/6.</text>
</comment>
<dbReference type="GO" id="GO:0006570">
    <property type="term" value="P:tyrosine metabolic process"/>
    <property type="evidence" value="ECO:0007669"/>
    <property type="project" value="InterPro"/>
</dbReference>
<keyword evidence="5" id="KW-0479">Metal-binding</keyword>
<comment type="similarity">
    <text evidence="3">Belongs to the homogentisate dioxygenase family.</text>
</comment>
<evidence type="ECO:0000256" key="6">
    <source>
        <dbReference type="ARBA" id="ARBA00022964"/>
    </source>
</evidence>
<dbReference type="GO" id="GO:0006559">
    <property type="term" value="P:L-phenylalanine catabolic process"/>
    <property type="evidence" value="ECO:0007669"/>
    <property type="project" value="UniProtKB-UniPathway"/>
</dbReference>
<keyword evidence="7" id="KW-0560">Oxidoreductase</keyword>
<keyword evidence="8" id="KW-0408">Iron</keyword>
<evidence type="ECO:0000256" key="2">
    <source>
        <dbReference type="ARBA" id="ARBA00004704"/>
    </source>
</evidence>
<dbReference type="Pfam" id="PF04209">
    <property type="entry name" value="HgmA_C"/>
    <property type="match status" value="1"/>
</dbReference>
<evidence type="ECO:0000256" key="3">
    <source>
        <dbReference type="ARBA" id="ARBA00007757"/>
    </source>
</evidence>
<evidence type="ECO:0000259" key="11">
    <source>
        <dbReference type="Pfam" id="PF20510"/>
    </source>
</evidence>
<dbReference type="InterPro" id="IPR046451">
    <property type="entry name" value="HgmA_C"/>
</dbReference>
<dbReference type="PANTHER" id="PTHR11056:SF0">
    <property type="entry name" value="HOMOGENTISATE 1,2-DIOXYGENASE"/>
    <property type="match status" value="1"/>
</dbReference>
<dbReference type="EMBL" id="KQ965773">
    <property type="protein sequence ID" value="KXS13822.1"/>
    <property type="molecule type" value="Genomic_DNA"/>
</dbReference>
<dbReference type="GO" id="GO:0046872">
    <property type="term" value="F:metal ion binding"/>
    <property type="evidence" value="ECO:0007669"/>
    <property type="project" value="UniProtKB-KW"/>
</dbReference>
<proteinExistence type="inferred from homology"/>
<dbReference type="OrthoDB" id="1689029at2759"/>
<gene>
    <name evidence="12" type="ORF">M427DRAFT_58066</name>
</gene>
<organism evidence="12 13">
    <name type="scientific">Gonapodya prolifera (strain JEL478)</name>
    <name type="common">Monoblepharis prolifera</name>
    <dbReference type="NCBI Taxonomy" id="1344416"/>
    <lineage>
        <taxon>Eukaryota</taxon>
        <taxon>Fungi</taxon>
        <taxon>Fungi incertae sedis</taxon>
        <taxon>Chytridiomycota</taxon>
        <taxon>Chytridiomycota incertae sedis</taxon>
        <taxon>Monoblepharidomycetes</taxon>
        <taxon>Monoblepharidales</taxon>
        <taxon>Gonapodyaceae</taxon>
        <taxon>Gonapodya</taxon>
    </lineage>
</organism>
<feature type="compositionally biased region" description="Polar residues" evidence="9">
    <location>
        <begin position="17"/>
        <end position="29"/>
    </location>
</feature>
<evidence type="ECO:0000259" key="10">
    <source>
        <dbReference type="Pfam" id="PF04209"/>
    </source>
</evidence>
<feature type="domain" description="Homogentisate 1,2-dioxygenase C-terminal" evidence="10">
    <location>
        <begin position="224"/>
        <end position="303"/>
    </location>
</feature>
<keyword evidence="13" id="KW-1185">Reference proteome</keyword>
<evidence type="ECO:0000313" key="13">
    <source>
        <dbReference type="Proteomes" id="UP000070544"/>
    </source>
</evidence>
<feature type="domain" description="Homogentisate 1,2-dioxygenase N-terminal" evidence="11">
    <location>
        <begin position="25"/>
        <end position="97"/>
    </location>
</feature>
<dbReference type="STRING" id="1344416.A0A139AAE2"/>
<comment type="cofactor">
    <cofactor evidence="1">
        <name>Fe cation</name>
        <dbReference type="ChEBI" id="CHEBI:24875"/>
    </cofactor>
</comment>
<dbReference type="InterPro" id="IPR011051">
    <property type="entry name" value="RmlC_Cupin_sf"/>
</dbReference>
<dbReference type="Gene3D" id="2.60.120.10">
    <property type="entry name" value="Jelly Rolls"/>
    <property type="match status" value="1"/>
</dbReference>
<dbReference type="AlphaFoldDB" id="A0A139AAE2"/>
<dbReference type="InterPro" id="IPR046452">
    <property type="entry name" value="HgmA_N"/>
</dbReference>
<accession>A0A139AAE2</accession>
<keyword evidence="6" id="KW-0223">Dioxygenase</keyword>
<evidence type="ECO:0000256" key="7">
    <source>
        <dbReference type="ARBA" id="ARBA00023002"/>
    </source>
</evidence>
<name>A0A139AAE2_GONPJ</name>
<evidence type="ECO:0000256" key="1">
    <source>
        <dbReference type="ARBA" id="ARBA00001962"/>
    </source>
</evidence>
<evidence type="ECO:0000313" key="12">
    <source>
        <dbReference type="EMBL" id="KXS13822.1"/>
    </source>
</evidence>
<evidence type="ECO:0000256" key="4">
    <source>
        <dbReference type="ARBA" id="ARBA00013127"/>
    </source>
</evidence>
<feature type="region of interest" description="Disordered" evidence="9">
    <location>
        <begin position="1"/>
        <end position="29"/>
    </location>
</feature>
<sequence>MSRSRQTPASAAPWVPSNPNDPYNFSGTAFTAPRKENQRVWMYRMVASVAQSNIKTQNGVFQAPNQTQWSPFKLPGKDEKVDFIDGLKTLIGARHPVIEARNLPQLGRLDITTELGKLSVALNEICVIQSGLRFSVELPDGPSRRYVGKIYSSHFELPDLGPIGANGLANPRDFMRPTAWFEHDDSEWEKVTKYGGKLFGAKLRGTPYNVLGWHGPSEHKAGNEGQEIGLFPGGGYVHTMMGAHGPEAKAFETFATAPLEPARIGDGSQPFMFESYLQVGCTKWAWSECGVVQEYYVTDEWGDIQSFDPTYPIQSHVAQ</sequence>
<dbReference type="InterPro" id="IPR014710">
    <property type="entry name" value="RmlC-like_jellyroll"/>
</dbReference>
<protein>
    <recommendedName>
        <fullName evidence="4">homogentisate 1,2-dioxygenase</fullName>
        <ecNumber evidence="4">1.13.11.5</ecNumber>
    </recommendedName>
</protein>
<dbReference type="UniPathway" id="UPA00139">
    <property type="reaction ID" value="UER00339"/>
</dbReference>
<reference evidence="12 13" key="1">
    <citation type="journal article" date="2015" name="Genome Biol. Evol.">
        <title>Phylogenomic analyses indicate that early fungi evolved digesting cell walls of algal ancestors of land plants.</title>
        <authorList>
            <person name="Chang Y."/>
            <person name="Wang S."/>
            <person name="Sekimoto S."/>
            <person name="Aerts A.L."/>
            <person name="Choi C."/>
            <person name="Clum A."/>
            <person name="LaButti K.M."/>
            <person name="Lindquist E.A."/>
            <person name="Yee Ngan C."/>
            <person name="Ohm R.A."/>
            <person name="Salamov A.A."/>
            <person name="Grigoriev I.V."/>
            <person name="Spatafora J.W."/>
            <person name="Berbee M.L."/>
        </authorList>
    </citation>
    <scope>NUCLEOTIDE SEQUENCE [LARGE SCALE GENOMIC DNA]</scope>
    <source>
        <strain evidence="12 13">JEL478</strain>
    </source>
</reference>
<dbReference type="SUPFAM" id="SSF51182">
    <property type="entry name" value="RmlC-like cupins"/>
    <property type="match status" value="1"/>
</dbReference>
<evidence type="ECO:0000256" key="8">
    <source>
        <dbReference type="ARBA" id="ARBA00023004"/>
    </source>
</evidence>
<evidence type="ECO:0000256" key="5">
    <source>
        <dbReference type="ARBA" id="ARBA00022723"/>
    </source>
</evidence>
<dbReference type="Pfam" id="PF20510">
    <property type="entry name" value="HgmA_N"/>
    <property type="match status" value="2"/>
</dbReference>
<dbReference type="GO" id="GO:0004411">
    <property type="term" value="F:homogentisate 1,2-dioxygenase activity"/>
    <property type="evidence" value="ECO:0007669"/>
    <property type="project" value="UniProtKB-EC"/>
</dbReference>
<dbReference type="EC" id="1.13.11.5" evidence="4"/>
<feature type="domain" description="Homogentisate 1,2-dioxygenase N-terminal" evidence="11">
    <location>
        <begin position="103"/>
        <end position="215"/>
    </location>
</feature>
<dbReference type="PANTHER" id="PTHR11056">
    <property type="entry name" value="HOMOGENTISATE 1,2-DIOXYGENASE"/>
    <property type="match status" value="1"/>
</dbReference>
<evidence type="ECO:0000256" key="9">
    <source>
        <dbReference type="SAM" id="MobiDB-lite"/>
    </source>
</evidence>
<dbReference type="Proteomes" id="UP000070544">
    <property type="component" value="Unassembled WGS sequence"/>
</dbReference>